<reference evidence="1 2" key="1">
    <citation type="journal article" date="2012" name="BMC Genomics">
        <title>Genome-guided analysis of physiological and morphological traits of the fermentative acetate oxidizer Thermacetogenium phaeum.</title>
        <authorList>
            <person name="Oehler D."/>
            <person name="Poehlein A."/>
            <person name="Leimbach A."/>
            <person name="Muller N."/>
            <person name="Daniel R."/>
            <person name="Gottschalk G."/>
            <person name="Schink B."/>
        </authorList>
    </citation>
    <scope>NUCLEOTIDE SEQUENCE [LARGE SCALE GENOMIC DNA]</scope>
    <source>
        <strain evidence="2">ATCC BAA-254 / DSM 26808 / PB</strain>
    </source>
</reference>
<dbReference type="RefSeq" id="WP_015049860.1">
    <property type="nucleotide sequence ID" value="NC_018870.1"/>
</dbReference>
<gene>
    <name evidence="1" type="ordered locus">Tph_c07110</name>
</gene>
<name>K4LDP2_THEPS</name>
<dbReference type="eggNOG" id="COG4584">
    <property type="taxonomic scope" value="Bacteria"/>
</dbReference>
<evidence type="ECO:0000313" key="1">
    <source>
        <dbReference type="EMBL" id="AFV10943.1"/>
    </source>
</evidence>
<dbReference type="STRING" id="1089553.Tph_c07110"/>
<dbReference type="AlphaFoldDB" id="K4LDP2"/>
<dbReference type="KEGG" id="tpz:Tph_c07110"/>
<dbReference type="HOGENOM" id="CLU_2829884_0_0_9"/>
<dbReference type="Proteomes" id="UP000000467">
    <property type="component" value="Chromosome"/>
</dbReference>
<proteinExistence type="predicted"/>
<evidence type="ECO:0000313" key="2">
    <source>
        <dbReference type="Proteomes" id="UP000000467"/>
    </source>
</evidence>
<sequence length="66" mass="7232">MNAVTEALLYGVQDIDSLIAIHSRITGIIPQLEPVKLPEGIPELTAFRFNAEEYDEAFLKGGVDVC</sequence>
<accession>K4LDP2</accession>
<dbReference type="EMBL" id="CP003732">
    <property type="protein sequence ID" value="AFV10943.1"/>
    <property type="molecule type" value="Genomic_DNA"/>
</dbReference>
<protein>
    <submittedName>
        <fullName evidence="1">Uncharacterized protein</fullName>
    </submittedName>
</protein>
<keyword evidence="2" id="KW-1185">Reference proteome</keyword>
<organism evidence="1 2">
    <name type="scientific">Thermacetogenium phaeum (strain ATCC BAA-254 / DSM 26808 / PB)</name>
    <dbReference type="NCBI Taxonomy" id="1089553"/>
    <lineage>
        <taxon>Bacteria</taxon>
        <taxon>Bacillati</taxon>
        <taxon>Bacillota</taxon>
        <taxon>Clostridia</taxon>
        <taxon>Thermoanaerobacterales</taxon>
        <taxon>Thermoanaerobacteraceae</taxon>
        <taxon>Thermacetogenium</taxon>
    </lineage>
</organism>